<sequence length="370" mass="41717">MSEIEIQVYETRLREYLQVLKSLSFEAYSQDWKPRLDAKSVEEWAVDISDITVPEAKHMLGGDVAPSAEERMSRLPDPASDPRPGVYSECVLTPGDEDDTWSYVGVATAVTNGSGLSRRVGEHLNPKYRADQQKRQRCTHYDVVEEPGMNRRQVFGTLAVGEFASGEPDDINEMRALCHVAEQIYTAWLGSYKASTMRREKFLRRMTPWKSDLLGMNSSIVVKQPMKVENRAIPLDPVLYKKVRNERSKLARREYDGDQKIGRDAYNSWYQRTVANPVAKMKRAKASKEEIKAFQKLTIGKWEGLKDAELAKFRDNPPKPKSTKPKAEGSKQSAGKKRALDELTGNASPESSQSRKKGKKAAKSGKLASE</sequence>
<proteinExistence type="predicted"/>
<evidence type="ECO:0000313" key="3">
    <source>
        <dbReference type="Proteomes" id="UP000799441"/>
    </source>
</evidence>
<keyword evidence="3" id="KW-1185">Reference proteome</keyword>
<organism evidence="2 3">
    <name type="scientific">Polychaeton citri CBS 116435</name>
    <dbReference type="NCBI Taxonomy" id="1314669"/>
    <lineage>
        <taxon>Eukaryota</taxon>
        <taxon>Fungi</taxon>
        <taxon>Dikarya</taxon>
        <taxon>Ascomycota</taxon>
        <taxon>Pezizomycotina</taxon>
        <taxon>Dothideomycetes</taxon>
        <taxon>Dothideomycetidae</taxon>
        <taxon>Capnodiales</taxon>
        <taxon>Capnodiaceae</taxon>
        <taxon>Polychaeton</taxon>
    </lineage>
</organism>
<comment type="caution">
    <text evidence="2">The sequence shown here is derived from an EMBL/GenBank/DDBJ whole genome shotgun (WGS) entry which is preliminary data.</text>
</comment>
<reference evidence="2" key="1">
    <citation type="journal article" date="2020" name="Stud. Mycol.">
        <title>101 Dothideomycetes genomes: a test case for predicting lifestyles and emergence of pathogens.</title>
        <authorList>
            <person name="Haridas S."/>
            <person name="Albert R."/>
            <person name="Binder M."/>
            <person name="Bloem J."/>
            <person name="Labutti K."/>
            <person name="Salamov A."/>
            <person name="Andreopoulos B."/>
            <person name="Baker S."/>
            <person name="Barry K."/>
            <person name="Bills G."/>
            <person name="Bluhm B."/>
            <person name="Cannon C."/>
            <person name="Castanera R."/>
            <person name="Culley D."/>
            <person name="Daum C."/>
            <person name="Ezra D."/>
            <person name="Gonzalez J."/>
            <person name="Henrissat B."/>
            <person name="Kuo A."/>
            <person name="Liang C."/>
            <person name="Lipzen A."/>
            <person name="Lutzoni F."/>
            <person name="Magnuson J."/>
            <person name="Mondo S."/>
            <person name="Nolan M."/>
            <person name="Ohm R."/>
            <person name="Pangilinan J."/>
            <person name="Park H.-J."/>
            <person name="Ramirez L."/>
            <person name="Alfaro M."/>
            <person name="Sun H."/>
            <person name="Tritt A."/>
            <person name="Yoshinaga Y."/>
            <person name="Zwiers L.-H."/>
            <person name="Turgeon B."/>
            <person name="Goodwin S."/>
            <person name="Spatafora J."/>
            <person name="Crous P."/>
            <person name="Grigoriev I."/>
        </authorList>
    </citation>
    <scope>NUCLEOTIDE SEQUENCE</scope>
    <source>
        <strain evidence="2">CBS 116435</strain>
    </source>
</reference>
<feature type="compositionally biased region" description="Basic and acidic residues" evidence="1">
    <location>
        <begin position="309"/>
        <end position="318"/>
    </location>
</feature>
<gene>
    <name evidence="2" type="ORF">K431DRAFT_290001</name>
</gene>
<feature type="compositionally biased region" description="Basic residues" evidence="1">
    <location>
        <begin position="354"/>
        <end position="363"/>
    </location>
</feature>
<dbReference type="Proteomes" id="UP000799441">
    <property type="component" value="Unassembled WGS sequence"/>
</dbReference>
<accession>A0A9P4QF53</accession>
<dbReference type="AlphaFoldDB" id="A0A9P4QF53"/>
<evidence type="ECO:0000256" key="1">
    <source>
        <dbReference type="SAM" id="MobiDB-lite"/>
    </source>
</evidence>
<dbReference type="EMBL" id="MU003765">
    <property type="protein sequence ID" value="KAF2726138.1"/>
    <property type="molecule type" value="Genomic_DNA"/>
</dbReference>
<dbReference type="OrthoDB" id="5410795at2759"/>
<evidence type="ECO:0000313" key="2">
    <source>
        <dbReference type="EMBL" id="KAF2726138.1"/>
    </source>
</evidence>
<protein>
    <submittedName>
        <fullName evidence="2">Uncharacterized protein</fullName>
    </submittedName>
</protein>
<name>A0A9P4QF53_9PEZI</name>
<feature type="region of interest" description="Disordered" evidence="1">
    <location>
        <begin position="309"/>
        <end position="370"/>
    </location>
</feature>
<feature type="region of interest" description="Disordered" evidence="1">
    <location>
        <begin position="64"/>
        <end position="85"/>
    </location>
</feature>